<reference evidence="8" key="1">
    <citation type="submission" date="2019-09" db="EMBL/GenBank/DDBJ databases">
        <title>Characterisation of the sponge microbiome using genome-centric metagenomics.</title>
        <authorList>
            <person name="Engelberts J.P."/>
            <person name="Robbins S.J."/>
            <person name="De Goeij J.M."/>
            <person name="Aranda M."/>
            <person name="Bell S.C."/>
            <person name="Webster N.S."/>
        </authorList>
    </citation>
    <scope>NUCLEOTIDE SEQUENCE</scope>
    <source>
        <strain evidence="8">SB0664_bin_27</strain>
    </source>
</reference>
<dbReference type="PROSITE" id="PS50850">
    <property type="entry name" value="MFS"/>
    <property type="match status" value="1"/>
</dbReference>
<accession>A0A6B0YRG9</accession>
<sequence length="457" mass="48742">MGRGRDDTTWNFSVSLWDITFITLGISFISRETVVPVLVSQLTDSKLVIGLVPAMWSLGLYLPQLLTANLAESMPYKKPFVMVIGFFLERLPYLLIGLAVLFFAVERPVVALIAVLTGIGLAASGAGLGTPPWLDMIAKVIPVRRRGIWLGLGHGLGQLMGVVGAYFVGRILVSRAFPGNYALLFFIGFAFVVVSWVGLALTREPVSEVTRKAAPLFRYLGRVSMVLRRDINYRRYLISKSLVNLGGMSAGFFAVFGTEMFSLDGRGVGLLTAVLVGTQAILNPLCGLLADRVGHKTVLAGAAFFVVLAPLSALVVGRGVASAPATDSEFLAYALGTVPIGLVVTFVFLGTFLAADHTSSLPIILEFSAPEDRPTYIGLTNTLLAPVLIGAPILGGWLAGAAGYTAMFSIALTISTIALFLMVFWVDEPRRTTPQGLTARGFQPYSDSDGAGNDGAQ</sequence>
<evidence type="ECO:0000256" key="2">
    <source>
        <dbReference type="ARBA" id="ARBA00022692"/>
    </source>
</evidence>
<feature type="transmembrane region" description="Helical" evidence="6">
    <location>
        <begin position="376"/>
        <end position="398"/>
    </location>
</feature>
<dbReference type="Pfam" id="PF07690">
    <property type="entry name" value="MFS_1"/>
    <property type="match status" value="1"/>
</dbReference>
<comment type="caution">
    <text evidence="8">The sequence shown here is derived from an EMBL/GenBank/DDBJ whole genome shotgun (WGS) entry which is preliminary data.</text>
</comment>
<gene>
    <name evidence="8" type="ORF">F4Y42_09245</name>
</gene>
<feature type="transmembrane region" description="Helical" evidence="6">
    <location>
        <begin position="268"/>
        <end position="290"/>
    </location>
</feature>
<evidence type="ECO:0000256" key="5">
    <source>
        <dbReference type="SAM" id="MobiDB-lite"/>
    </source>
</evidence>
<proteinExistence type="predicted"/>
<dbReference type="AlphaFoldDB" id="A0A6B0YRG9"/>
<dbReference type="InterPro" id="IPR011701">
    <property type="entry name" value="MFS"/>
</dbReference>
<evidence type="ECO:0000256" key="3">
    <source>
        <dbReference type="ARBA" id="ARBA00022989"/>
    </source>
</evidence>
<evidence type="ECO:0000256" key="6">
    <source>
        <dbReference type="SAM" id="Phobius"/>
    </source>
</evidence>
<evidence type="ECO:0000256" key="1">
    <source>
        <dbReference type="ARBA" id="ARBA00004651"/>
    </source>
</evidence>
<dbReference type="PANTHER" id="PTHR23526">
    <property type="entry name" value="INTEGRAL MEMBRANE TRANSPORT PROTEIN-RELATED"/>
    <property type="match status" value="1"/>
</dbReference>
<feature type="transmembrane region" description="Helical" evidence="6">
    <location>
        <begin position="109"/>
        <end position="128"/>
    </location>
</feature>
<evidence type="ECO:0000256" key="4">
    <source>
        <dbReference type="ARBA" id="ARBA00023136"/>
    </source>
</evidence>
<dbReference type="GO" id="GO:0005886">
    <property type="term" value="C:plasma membrane"/>
    <property type="evidence" value="ECO:0007669"/>
    <property type="project" value="UniProtKB-SubCell"/>
</dbReference>
<feature type="transmembrane region" description="Helical" evidence="6">
    <location>
        <begin position="404"/>
        <end position="426"/>
    </location>
</feature>
<feature type="transmembrane region" description="Helical" evidence="6">
    <location>
        <begin position="148"/>
        <end position="169"/>
    </location>
</feature>
<dbReference type="SUPFAM" id="SSF103473">
    <property type="entry name" value="MFS general substrate transporter"/>
    <property type="match status" value="1"/>
</dbReference>
<protein>
    <submittedName>
        <fullName evidence="8">MFS transporter</fullName>
    </submittedName>
</protein>
<feature type="domain" description="Major facilitator superfamily (MFS) profile" evidence="7">
    <location>
        <begin position="1"/>
        <end position="430"/>
    </location>
</feature>
<dbReference type="GO" id="GO:0022857">
    <property type="term" value="F:transmembrane transporter activity"/>
    <property type="evidence" value="ECO:0007669"/>
    <property type="project" value="InterPro"/>
</dbReference>
<keyword evidence="4 6" id="KW-0472">Membrane</keyword>
<feature type="transmembrane region" description="Helical" evidence="6">
    <location>
        <begin position="12"/>
        <end position="29"/>
    </location>
</feature>
<dbReference type="InterPro" id="IPR052528">
    <property type="entry name" value="Sugar_transport-like"/>
</dbReference>
<keyword evidence="2 6" id="KW-0812">Transmembrane</keyword>
<feature type="transmembrane region" description="Helical" evidence="6">
    <location>
        <begin position="181"/>
        <end position="202"/>
    </location>
</feature>
<dbReference type="InterPro" id="IPR020846">
    <property type="entry name" value="MFS_dom"/>
</dbReference>
<keyword evidence="3 6" id="KW-1133">Transmembrane helix</keyword>
<dbReference type="InterPro" id="IPR036259">
    <property type="entry name" value="MFS_trans_sf"/>
</dbReference>
<dbReference type="EMBL" id="VXRG01000078">
    <property type="protein sequence ID" value="MXY93620.1"/>
    <property type="molecule type" value="Genomic_DNA"/>
</dbReference>
<feature type="transmembrane region" description="Helical" evidence="6">
    <location>
        <begin position="80"/>
        <end position="103"/>
    </location>
</feature>
<evidence type="ECO:0000259" key="7">
    <source>
        <dbReference type="PROSITE" id="PS50850"/>
    </source>
</evidence>
<name>A0A6B0YRG9_9CHLR</name>
<feature type="region of interest" description="Disordered" evidence="5">
    <location>
        <begin position="435"/>
        <end position="457"/>
    </location>
</feature>
<comment type="subcellular location">
    <subcellularLocation>
        <location evidence="1">Cell membrane</location>
        <topology evidence="1">Multi-pass membrane protein</topology>
    </subcellularLocation>
</comment>
<feature type="transmembrane region" description="Helical" evidence="6">
    <location>
        <begin position="49"/>
        <end position="68"/>
    </location>
</feature>
<dbReference type="Gene3D" id="1.20.1250.20">
    <property type="entry name" value="MFS general substrate transporter like domains"/>
    <property type="match status" value="2"/>
</dbReference>
<evidence type="ECO:0000313" key="8">
    <source>
        <dbReference type="EMBL" id="MXY93620.1"/>
    </source>
</evidence>
<dbReference type="PANTHER" id="PTHR23526:SF1">
    <property type="entry name" value="MAJOR FACILITATOR SUPERFAMILY MFS_1"/>
    <property type="match status" value="1"/>
</dbReference>
<feature type="transmembrane region" description="Helical" evidence="6">
    <location>
        <begin position="237"/>
        <end position="256"/>
    </location>
</feature>
<feature type="transmembrane region" description="Helical" evidence="6">
    <location>
        <begin position="297"/>
        <end position="318"/>
    </location>
</feature>
<organism evidence="8">
    <name type="scientific">Caldilineaceae bacterium SB0664_bin_27</name>
    <dbReference type="NCBI Taxonomy" id="2605260"/>
    <lineage>
        <taxon>Bacteria</taxon>
        <taxon>Bacillati</taxon>
        <taxon>Chloroflexota</taxon>
        <taxon>Caldilineae</taxon>
        <taxon>Caldilineales</taxon>
        <taxon>Caldilineaceae</taxon>
    </lineage>
</organism>
<feature type="transmembrane region" description="Helical" evidence="6">
    <location>
        <begin position="330"/>
        <end position="355"/>
    </location>
</feature>